<dbReference type="EMBL" id="LT934425">
    <property type="protein sequence ID" value="SOH02700.1"/>
    <property type="molecule type" value="Genomic_DNA"/>
</dbReference>
<reference evidence="3" key="1">
    <citation type="submission" date="2017-10" db="EMBL/GenBank/DDBJ databases">
        <authorList>
            <person name="Frank J."/>
        </authorList>
    </citation>
    <scope>NUCLEOTIDE SEQUENCE [LARGE SCALE GENOMIC DNA]</scope>
</reference>
<dbReference type="AlphaFoldDB" id="A0A2C9CAH1"/>
<name>A0A2C9CAH1_KUEST</name>
<dbReference type="OrthoDB" id="9941864at2"/>
<dbReference type="KEGG" id="kst:KSMBR1_0180"/>
<proteinExistence type="predicted"/>
<dbReference type="RefSeq" id="WP_157775615.1">
    <property type="nucleotide sequence ID" value="NZ_CP049055.1"/>
</dbReference>
<keyword evidence="3" id="KW-1185">Reference proteome</keyword>
<gene>
    <name evidence="1" type="ORF">KsCSTR_22150</name>
    <name evidence="2" type="ORF">KSMBR1_0180</name>
</gene>
<reference evidence="1 4" key="3">
    <citation type="submission" date="2020-02" db="EMBL/GenBank/DDBJ databases">
        <title>Newly sequenced genome of strain CSTR1 showed variability in Candidatus Kuenenia stuttgartiensis genomes.</title>
        <authorList>
            <person name="Ding C."/>
            <person name="Adrian L."/>
        </authorList>
    </citation>
    <scope>NUCLEOTIDE SEQUENCE [LARGE SCALE GENOMIC DNA]</scope>
    <source>
        <strain evidence="1 4">CSTR1</strain>
    </source>
</reference>
<organism evidence="2 3">
    <name type="scientific">Kuenenia stuttgartiensis</name>
    <dbReference type="NCBI Taxonomy" id="174633"/>
    <lineage>
        <taxon>Bacteria</taxon>
        <taxon>Pseudomonadati</taxon>
        <taxon>Planctomycetota</taxon>
        <taxon>Candidatus Brocadiia</taxon>
        <taxon>Candidatus Brocadiales</taxon>
        <taxon>Candidatus Brocadiaceae</taxon>
        <taxon>Candidatus Kuenenia</taxon>
    </lineage>
</organism>
<dbReference type="EMBL" id="CP049055">
    <property type="protein sequence ID" value="QII11594.1"/>
    <property type="molecule type" value="Genomic_DNA"/>
</dbReference>
<evidence type="ECO:0000313" key="2">
    <source>
        <dbReference type="EMBL" id="SOH02700.1"/>
    </source>
</evidence>
<protein>
    <submittedName>
        <fullName evidence="2">Uncharacterized protein</fullName>
    </submittedName>
</protein>
<dbReference type="Proteomes" id="UP000221734">
    <property type="component" value="Chromosome Kuenenia_stuttgartiensis_MBR1"/>
</dbReference>
<dbReference type="Proteomes" id="UP000501926">
    <property type="component" value="Chromosome"/>
</dbReference>
<accession>A0A2C9CAH1</accession>
<evidence type="ECO:0000313" key="1">
    <source>
        <dbReference type="EMBL" id="QII11594.1"/>
    </source>
</evidence>
<evidence type="ECO:0000313" key="3">
    <source>
        <dbReference type="Proteomes" id="UP000221734"/>
    </source>
</evidence>
<sequence length="64" mass="7293">MKRNSFKEHFFLPVFLIAALPYFTGCSSTHCKRHIDTIKTDLDSLHKDVDTVLGLDKPSSLVEE</sequence>
<reference evidence="2" key="2">
    <citation type="submission" date="2017-10" db="EMBL/GenBank/DDBJ databases">
        <authorList>
            <person name="Banno H."/>
            <person name="Chua N.-H."/>
        </authorList>
    </citation>
    <scope>NUCLEOTIDE SEQUENCE [LARGE SCALE GENOMIC DNA]</scope>
    <source>
        <strain evidence="2">Kuenenia_mbr1_ru-nijmegen</strain>
    </source>
</reference>
<evidence type="ECO:0000313" key="4">
    <source>
        <dbReference type="Proteomes" id="UP000501926"/>
    </source>
</evidence>